<organism evidence="9 10">
    <name type="scientific">Sphingobacterium thermophilum</name>
    <dbReference type="NCBI Taxonomy" id="768534"/>
    <lineage>
        <taxon>Bacteria</taxon>
        <taxon>Pseudomonadati</taxon>
        <taxon>Bacteroidota</taxon>
        <taxon>Sphingobacteriia</taxon>
        <taxon>Sphingobacteriales</taxon>
        <taxon>Sphingobacteriaceae</taxon>
        <taxon>Sphingobacterium</taxon>
    </lineage>
</organism>
<keyword evidence="5 7" id="KW-0472">Membrane</keyword>
<dbReference type="RefSeq" id="WP_345065594.1">
    <property type="nucleotide sequence ID" value="NZ_BAABGR010000010.1"/>
</dbReference>
<dbReference type="Gene3D" id="2.60.40.1120">
    <property type="entry name" value="Carboxypeptidase-like, regulatory domain"/>
    <property type="match status" value="1"/>
</dbReference>
<dbReference type="InterPro" id="IPR008969">
    <property type="entry name" value="CarboxyPept-like_regulatory"/>
</dbReference>
<dbReference type="InterPro" id="IPR036942">
    <property type="entry name" value="Beta-barrel_TonB_sf"/>
</dbReference>
<evidence type="ECO:0000259" key="8">
    <source>
        <dbReference type="Pfam" id="PF07715"/>
    </source>
</evidence>
<evidence type="ECO:0000313" key="9">
    <source>
        <dbReference type="EMBL" id="GAA4513920.1"/>
    </source>
</evidence>
<comment type="caution">
    <text evidence="9">The sequence shown here is derived from an EMBL/GenBank/DDBJ whole genome shotgun (WGS) entry which is preliminary data.</text>
</comment>
<reference evidence="10" key="1">
    <citation type="journal article" date="2019" name="Int. J. Syst. Evol. Microbiol.">
        <title>The Global Catalogue of Microorganisms (GCM) 10K type strain sequencing project: providing services to taxonomists for standard genome sequencing and annotation.</title>
        <authorList>
            <consortium name="The Broad Institute Genomics Platform"/>
            <consortium name="The Broad Institute Genome Sequencing Center for Infectious Disease"/>
            <person name="Wu L."/>
            <person name="Ma J."/>
        </authorList>
    </citation>
    <scope>NUCLEOTIDE SEQUENCE [LARGE SCALE GENOMIC DNA]</scope>
    <source>
        <strain evidence="10">JCM 17858</strain>
    </source>
</reference>
<keyword evidence="4 7" id="KW-0812">Transmembrane</keyword>
<evidence type="ECO:0000256" key="6">
    <source>
        <dbReference type="ARBA" id="ARBA00023237"/>
    </source>
</evidence>
<proteinExistence type="inferred from homology"/>
<dbReference type="NCBIfam" id="TIGR04056">
    <property type="entry name" value="OMP_RagA_SusC"/>
    <property type="match status" value="1"/>
</dbReference>
<name>A0ABP8QZB6_9SPHI</name>
<evidence type="ECO:0000256" key="2">
    <source>
        <dbReference type="ARBA" id="ARBA00022448"/>
    </source>
</evidence>
<dbReference type="SUPFAM" id="SSF49464">
    <property type="entry name" value="Carboxypeptidase regulatory domain-like"/>
    <property type="match status" value="1"/>
</dbReference>
<dbReference type="InterPro" id="IPR023997">
    <property type="entry name" value="TonB-dep_OMP_SusC/RagA_CS"/>
</dbReference>
<evidence type="ECO:0000256" key="7">
    <source>
        <dbReference type="PROSITE-ProRule" id="PRU01360"/>
    </source>
</evidence>
<dbReference type="InterPro" id="IPR012910">
    <property type="entry name" value="Plug_dom"/>
</dbReference>
<evidence type="ECO:0000256" key="3">
    <source>
        <dbReference type="ARBA" id="ARBA00022452"/>
    </source>
</evidence>
<keyword evidence="9" id="KW-0675">Receptor</keyword>
<keyword evidence="2 7" id="KW-0813">Transport</keyword>
<dbReference type="Gene3D" id="2.40.170.20">
    <property type="entry name" value="TonB-dependent receptor, beta-barrel domain"/>
    <property type="match status" value="1"/>
</dbReference>
<gene>
    <name evidence="9" type="ORF">GCM10023173_10010</name>
</gene>
<dbReference type="Proteomes" id="UP001500394">
    <property type="component" value="Unassembled WGS sequence"/>
</dbReference>
<dbReference type="EMBL" id="BAABGR010000010">
    <property type="protein sequence ID" value="GAA4513920.1"/>
    <property type="molecule type" value="Genomic_DNA"/>
</dbReference>
<sequence length="1077" mass="119440">MKHYLLTTLCAVACGLQVTYAQQIPIAGKITDQNGAPISGVTVSVKGTNVAVTTNQNGLFSINANQDATLVISSVGYETQEVPVGGRKTISITLNATDQQIDEVIVVAYGTAKKSTYTGSAANINYAKEAKDVPVTSFQDALTGRVPGVQVNSTSGQAGSSTAIRIRGLGSMNASNEPLYVIDGVPIVSGQISQMSSYTYNTNNVMNTINPNDIESITILKDAAASSLYGSRAANGVVVITTKKGKTGAPKVNFKSSLAISPDWATDNYEKADIQDQINMLYSILYDSRIAAGRTPEQANEQTLMRLNSRNWTPGGSYGTPTTSYGFGMHGYEFSTDGISMFEHVHIKGKTDGVENRDGKYFDWDDVLFRSGKYNVYDLSLSGANDKTNYYTSLGYTSDKSRIIINDYERINGRVNLTQSLNKFLDFGINLSLASTELNGINDTRNTSTNYLFQSRNLLWAFYWPTDYKTGEIWKTRYNSYAQNQLYYNNEWENNTGTKRISASPSFTIKLLPELNVRTIFSYDQSIARDHLYYSPNHYTGETDKGIVHEMNTDFKKIVSSTTANYSKSFGLHNLSLLAGFEAEKNTTDYMRTTGKNIPNSGLPTVATAGTLDAQAYAWGNSIVSVLSRAEYNFNEKYFVSASLRTDGSSKLSPDNRWGNFWSIAGSWNLAKENFLANTPEINNLRIRASYGVNGTLPSDNYAWRALITYGNKYMSQPGGALGNSPNPDLTWETNYNTNVALEFGLFRNKIFGTVEYYNRDSKDLLQNVPQSMVTGFSSSLRNVGQINNKGVEILLGSDIIQKNDFKWTLSINAATLASKVIKLNDGEDIIKLNDGEDIIWYDPTGGDSRTRFIYREGESTLAFYGLEWAGTDQTNGKNVWYMNDPDNPNGDFLFNGKAATYDYTKAKSTIIGDGIASFSGGINSNVEYKNFSLGLNFVYRIGGKLYDAANKDVADDGYYWERIHSKDFVQNTWREGVGGYYPVVTGRDLEDVNQISSRHLYDAKFLRLKNISLSYTIPQRILSSAKISNARIFFNGTNLLTFSKYKNADPEVNQYSSRGWETPITKTYTFGLDFSF</sequence>
<keyword evidence="6 7" id="KW-0998">Cell outer membrane</keyword>
<dbReference type="PROSITE" id="PS52016">
    <property type="entry name" value="TONB_DEPENDENT_REC_3"/>
    <property type="match status" value="1"/>
</dbReference>
<keyword evidence="3 7" id="KW-1134">Transmembrane beta strand</keyword>
<dbReference type="Gene3D" id="2.170.130.10">
    <property type="entry name" value="TonB-dependent receptor, plug domain"/>
    <property type="match status" value="1"/>
</dbReference>
<dbReference type="Pfam" id="PF07715">
    <property type="entry name" value="Plug"/>
    <property type="match status" value="1"/>
</dbReference>
<dbReference type="InterPro" id="IPR023996">
    <property type="entry name" value="TonB-dep_OMP_SusC/RagA"/>
</dbReference>
<keyword evidence="10" id="KW-1185">Reference proteome</keyword>
<dbReference type="Pfam" id="PF13715">
    <property type="entry name" value="CarbopepD_reg_2"/>
    <property type="match status" value="1"/>
</dbReference>
<feature type="domain" description="TonB-dependent receptor plug" evidence="8">
    <location>
        <begin position="126"/>
        <end position="237"/>
    </location>
</feature>
<comment type="subcellular location">
    <subcellularLocation>
        <location evidence="1 7">Cell outer membrane</location>
        <topology evidence="1 7">Multi-pass membrane protein</topology>
    </subcellularLocation>
</comment>
<evidence type="ECO:0000256" key="5">
    <source>
        <dbReference type="ARBA" id="ARBA00023136"/>
    </source>
</evidence>
<comment type="similarity">
    <text evidence="7">Belongs to the TonB-dependent receptor family.</text>
</comment>
<dbReference type="InterPro" id="IPR037066">
    <property type="entry name" value="Plug_dom_sf"/>
</dbReference>
<accession>A0ABP8QZB6</accession>
<dbReference type="NCBIfam" id="TIGR04057">
    <property type="entry name" value="SusC_RagA_signa"/>
    <property type="match status" value="1"/>
</dbReference>
<protein>
    <submittedName>
        <fullName evidence="9">TonB-dependent receptor</fullName>
    </submittedName>
</protein>
<dbReference type="SUPFAM" id="SSF56935">
    <property type="entry name" value="Porins"/>
    <property type="match status" value="1"/>
</dbReference>
<evidence type="ECO:0000256" key="4">
    <source>
        <dbReference type="ARBA" id="ARBA00022692"/>
    </source>
</evidence>
<evidence type="ECO:0000313" key="10">
    <source>
        <dbReference type="Proteomes" id="UP001500394"/>
    </source>
</evidence>
<evidence type="ECO:0000256" key="1">
    <source>
        <dbReference type="ARBA" id="ARBA00004571"/>
    </source>
</evidence>
<dbReference type="InterPro" id="IPR039426">
    <property type="entry name" value="TonB-dep_rcpt-like"/>
</dbReference>